<keyword evidence="1" id="KW-0472">Membrane</keyword>
<sequence length="678" mass="76596">MSFLIPSALYALALLAIPIIIHLFNFQRAKKVYFTNVAFLKGVKQVTKNRNRLKHILILLSRMAFMACLIIAFARPILPVENGQEVNLGRNISVYLDNSFSMQNELSNQAVMDIGKDYVEQITNIFSDKGLYQLIDNSFSGNSYYFTESTRLKDKLAELDYSNISRGLQQVYDKQSNVLRSYAEAPSNQIFWISDFQKSSVGDLSALKTDTLNKFYIIPLSPDPAPNLFVDSVWLESPFIKARENNILHAKVVNSGTDDIVDRQIKLFVGDVQVSSSNVSIEAGSDQTIEMTFAVNQKGQHACRLSIEDYPITFDNDYFFVVKVAPQINIVAVTETDQGYLKGVYGNEDFFNLTVYTTKNVNYNALSEADLIILSNLPNINSTLSKEISKAFQKGKNIVVFPSEKADFKSYSASLGMNFKAVNQGGEPAQIGIQPPSEEIPFFKDVFEDVSPRMNMPQAAPVCYWNLRGNNLLKLRNDRPFFSEVPVGEGKLFLFASPLNNDFTNFHQHALFVPVMYNMAIGSKTKAVKLAYSFDGTLAKVDVKDLKPNDVVKLTHGETELIPAQKIFANSLTIDIPKGKLPAGIYEVKSAETDLTYNLVAFNYPREESLLDYYTTSELQKIFESKPNVQVFSDLQQESFTRTFSEKNKAQPLWRYFLIASILFLIIEVLIIRFWKTT</sequence>
<dbReference type="Pfam" id="PF07584">
    <property type="entry name" value="BatA"/>
    <property type="match status" value="1"/>
</dbReference>
<dbReference type="RefSeq" id="WP_109622882.1">
    <property type="nucleotide sequence ID" value="NZ_QGDO01000011.1"/>
</dbReference>
<reference evidence="4 5" key="1">
    <citation type="submission" date="2018-03" db="EMBL/GenBank/DDBJ databases">
        <title>Genomic Encyclopedia of Archaeal and Bacterial Type Strains, Phase II (KMG-II): from individual species to whole genera.</title>
        <authorList>
            <person name="Goeker M."/>
        </authorList>
    </citation>
    <scope>NUCLEOTIDE SEQUENCE [LARGE SCALE GENOMIC DNA]</scope>
    <source>
        <strain evidence="4 5">DSM 28229</strain>
    </source>
</reference>
<gene>
    <name evidence="4" type="ORF">BC781_11112</name>
</gene>
<dbReference type="InterPro" id="IPR024163">
    <property type="entry name" value="Aerotolerance_reg_N"/>
</dbReference>
<dbReference type="AlphaFoldDB" id="A0A315YXT0"/>
<evidence type="ECO:0000259" key="3">
    <source>
        <dbReference type="Pfam" id="PF07705"/>
    </source>
</evidence>
<feature type="transmembrane region" description="Helical" evidence="1">
    <location>
        <begin position="6"/>
        <end position="24"/>
    </location>
</feature>
<keyword evidence="1" id="KW-1133">Transmembrane helix</keyword>
<name>A0A315YXT0_SEDFL</name>
<keyword evidence="1" id="KW-0812">Transmembrane</keyword>
<dbReference type="Pfam" id="PF07705">
    <property type="entry name" value="CARDB"/>
    <property type="match status" value="1"/>
</dbReference>
<dbReference type="PANTHER" id="PTHR37464:SF1">
    <property type="entry name" value="BLL2463 PROTEIN"/>
    <property type="match status" value="1"/>
</dbReference>
<evidence type="ECO:0000259" key="2">
    <source>
        <dbReference type="Pfam" id="PF07584"/>
    </source>
</evidence>
<dbReference type="Gene3D" id="2.60.40.10">
    <property type="entry name" value="Immunoglobulins"/>
    <property type="match status" value="1"/>
</dbReference>
<dbReference type="InterPro" id="IPR013783">
    <property type="entry name" value="Ig-like_fold"/>
</dbReference>
<evidence type="ECO:0000313" key="4">
    <source>
        <dbReference type="EMBL" id="PWJ34102.1"/>
    </source>
</evidence>
<dbReference type="EMBL" id="QGDO01000011">
    <property type="protein sequence ID" value="PWJ34102.1"/>
    <property type="molecule type" value="Genomic_DNA"/>
</dbReference>
<feature type="transmembrane region" description="Helical" evidence="1">
    <location>
        <begin position="653"/>
        <end position="675"/>
    </location>
</feature>
<protein>
    <submittedName>
        <fullName evidence="4">Putative membrane protein (TIGR02226 family)</fullName>
    </submittedName>
</protein>
<keyword evidence="5" id="KW-1185">Reference proteome</keyword>
<dbReference type="Proteomes" id="UP000245535">
    <property type="component" value="Unassembled WGS sequence"/>
</dbReference>
<evidence type="ECO:0000313" key="5">
    <source>
        <dbReference type="Proteomes" id="UP000245535"/>
    </source>
</evidence>
<feature type="domain" description="CARDB" evidence="3">
    <location>
        <begin position="226"/>
        <end position="307"/>
    </location>
</feature>
<dbReference type="InterPro" id="IPR011933">
    <property type="entry name" value="Double_TM_dom"/>
</dbReference>
<organism evidence="4 5">
    <name type="scientific">Sediminitomix flava</name>
    <dbReference type="NCBI Taxonomy" id="379075"/>
    <lineage>
        <taxon>Bacteria</taxon>
        <taxon>Pseudomonadati</taxon>
        <taxon>Bacteroidota</taxon>
        <taxon>Cytophagia</taxon>
        <taxon>Cytophagales</taxon>
        <taxon>Flammeovirgaceae</taxon>
        <taxon>Sediminitomix</taxon>
    </lineage>
</organism>
<evidence type="ECO:0000256" key="1">
    <source>
        <dbReference type="SAM" id="Phobius"/>
    </source>
</evidence>
<dbReference type="PANTHER" id="PTHR37464">
    <property type="entry name" value="BLL2463 PROTEIN"/>
    <property type="match status" value="1"/>
</dbReference>
<comment type="caution">
    <text evidence="4">The sequence shown here is derived from an EMBL/GenBank/DDBJ whole genome shotgun (WGS) entry which is preliminary data.</text>
</comment>
<dbReference type="OrthoDB" id="9810200at2"/>
<proteinExistence type="predicted"/>
<accession>A0A315YXT0</accession>
<dbReference type="NCBIfam" id="TIGR02226">
    <property type="entry name" value="two_anch"/>
    <property type="match status" value="1"/>
</dbReference>
<dbReference type="InterPro" id="IPR011635">
    <property type="entry name" value="CARDB"/>
</dbReference>
<feature type="transmembrane region" description="Helical" evidence="1">
    <location>
        <begin position="56"/>
        <end position="78"/>
    </location>
</feature>
<feature type="domain" description="Aerotolerance regulator N-terminal" evidence="2">
    <location>
        <begin position="1"/>
        <end position="76"/>
    </location>
</feature>